<dbReference type="EMBL" id="JAPWTK010000002">
    <property type="protein sequence ID" value="KAJ8962711.1"/>
    <property type="molecule type" value="Genomic_DNA"/>
</dbReference>
<keyword evidence="2" id="KW-1185">Reference proteome</keyword>
<organism evidence="1 2">
    <name type="scientific">Aromia moschata</name>
    <dbReference type="NCBI Taxonomy" id="1265417"/>
    <lineage>
        <taxon>Eukaryota</taxon>
        <taxon>Metazoa</taxon>
        <taxon>Ecdysozoa</taxon>
        <taxon>Arthropoda</taxon>
        <taxon>Hexapoda</taxon>
        <taxon>Insecta</taxon>
        <taxon>Pterygota</taxon>
        <taxon>Neoptera</taxon>
        <taxon>Endopterygota</taxon>
        <taxon>Coleoptera</taxon>
        <taxon>Polyphaga</taxon>
        <taxon>Cucujiformia</taxon>
        <taxon>Chrysomeloidea</taxon>
        <taxon>Cerambycidae</taxon>
        <taxon>Cerambycinae</taxon>
        <taxon>Callichromatini</taxon>
        <taxon>Aromia</taxon>
    </lineage>
</organism>
<name>A0AAV8ZE86_9CUCU</name>
<reference evidence="1" key="1">
    <citation type="journal article" date="2023" name="Insect Mol. Biol.">
        <title>Genome sequencing provides insights into the evolution of gene families encoding plant cell wall-degrading enzymes in longhorned beetles.</title>
        <authorList>
            <person name="Shin N.R."/>
            <person name="Okamura Y."/>
            <person name="Kirsch R."/>
            <person name="Pauchet Y."/>
        </authorList>
    </citation>
    <scope>NUCLEOTIDE SEQUENCE</scope>
    <source>
        <strain evidence="1">AMC_N1</strain>
    </source>
</reference>
<accession>A0AAV8ZE86</accession>
<proteinExistence type="predicted"/>
<gene>
    <name evidence="1" type="ORF">NQ318_001108</name>
</gene>
<dbReference type="Proteomes" id="UP001162162">
    <property type="component" value="Unassembled WGS sequence"/>
</dbReference>
<comment type="caution">
    <text evidence="1">The sequence shown here is derived from an EMBL/GenBank/DDBJ whole genome shotgun (WGS) entry which is preliminary data.</text>
</comment>
<dbReference type="AlphaFoldDB" id="A0AAV8ZE86"/>
<evidence type="ECO:0000313" key="1">
    <source>
        <dbReference type="EMBL" id="KAJ8962711.1"/>
    </source>
</evidence>
<sequence>MFPNEIPYVIPVNLDVEIDFDDLHNLGQRITDRVNRELAPLQNLGARIAASVDQDLEPIRNGKLDRDIRMNVNRQLAGLENLGQQIEQNVYQSLEPVRAREIVARMKEGRGGTTIAVNSPGGKTFIVRDGTMFECQGSISSENGECSGTLTPFKINKNEDYCYLKNNYAIINNQICLGSSSISIINNHIECVSSTGTPALLISLSEYEKMCQELSQTVEYKYIANINDPLHVEIPNKNRHIKCNQPNICMFTESFSFRRTNGFTSNIIYNCD</sequence>
<evidence type="ECO:0000313" key="2">
    <source>
        <dbReference type="Proteomes" id="UP001162162"/>
    </source>
</evidence>
<protein>
    <submittedName>
        <fullName evidence="1">Uncharacterized protein</fullName>
    </submittedName>
</protein>